<dbReference type="AlphaFoldDB" id="A0A4P2PUL7"/>
<proteinExistence type="predicted"/>
<keyword evidence="1 5" id="KW-0489">Methyltransferase</keyword>
<organism evidence="5 6">
    <name type="scientific">Sorangium cellulosum</name>
    <name type="common">Polyangium cellulosum</name>
    <dbReference type="NCBI Taxonomy" id="56"/>
    <lineage>
        <taxon>Bacteria</taxon>
        <taxon>Pseudomonadati</taxon>
        <taxon>Myxococcota</taxon>
        <taxon>Polyangia</taxon>
        <taxon>Polyangiales</taxon>
        <taxon>Polyangiaceae</taxon>
        <taxon>Sorangium</taxon>
    </lineage>
</organism>
<feature type="domain" description="Methyltransferase" evidence="4">
    <location>
        <begin position="50"/>
        <end position="145"/>
    </location>
</feature>
<dbReference type="Proteomes" id="UP000295781">
    <property type="component" value="Chromosome"/>
</dbReference>
<dbReference type="OrthoDB" id="9765084at2"/>
<evidence type="ECO:0000313" key="5">
    <source>
        <dbReference type="EMBL" id="AUX20445.1"/>
    </source>
</evidence>
<dbReference type="SUPFAM" id="SSF53335">
    <property type="entry name" value="S-adenosyl-L-methionine-dependent methyltransferases"/>
    <property type="match status" value="1"/>
</dbReference>
<keyword evidence="2 5" id="KW-0808">Transferase</keyword>
<dbReference type="InterPro" id="IPR023576">
    <property type="entry name" value="UbiE/COQ5_MeTrFase_CS"/>
</dbReference>
<evidence type="ECO:0000313" key="6">
    <source>
        <dbReference type="Proteomes" id="UP000295781"/>
    </source>
</evidence>
<evidence type="ECO:0000256" key="2">
    <source>
        <dbReference type="ARBA" id="ARBA00022679"/>
    </source>
</evidence>
<sequence length="218" mass="23619">MNTTARYIHALGPAALTRFYDPVVRWVMREDAFRNRVLTHAELAPGQRLLDVGCGTGTLALLAKQRHPGVEVHGVDGDDKVLALAREKDERAGAGVRFERALAWALPYPDGTFDRVVSTLMFHHLTVDDKQRTAREIVRVLRPGGALVLADLGSPRSAPGRALARALFRASRFDDHLAGRLPALLGGAGLSEVAEVDQHDVGPLPIAVIRGHKPRGDG</sequence>
<dbReference type="EMBL" id="CP012670">
    <property type="protein sequence ID" value="AUX20445.1"/>
    <property type="molecule type" value="Genomic_DNA"/>
</dbReference>
<dbReference type="PANTHER" id="PTHR43591:SF24">
    <property type="entry name" value="2-METHOXY-6-POLYPRENYL-1,4-BENZOQUINOL METHYLASE, MITOCHONDRIAL"/>
    <property type="match status" value="1"/>
</dbReference>
<evidence type="ECO:0000259" key="4">
    <source>
        <dbReference type="Pfam" id="PF13649"/>
    </source>
</evidence>
<dbReference type="Pfam" id="PF13649">
    <property type="entry name" value="Methyltransf_25"/>
    <property type="match status" value="1"/>
</dbReference>
<evidence type="ECO:0000256" key="1">
    <source>
        <dbReference type="ARBA" id="ARBA00022603"/>
    </source>
</evidence>
<dbReference type="GO" id="GO:0008168">
    <property type="term" value="F:methyltransferase activity"/>
    <property type="evidence" value="ECO:0007669"/>
    <property type="project" value="UniProtKB-KW"/>
</dbReference>
<dbReference type="PROSITE" id="PS01184">
    <property type="entry name" value="UBIE_2"/>
    <property type="match status" value="1"/>
</dbReference>
<dbReference type="InterPro" id="IPR041698">
    <property type="entry name" value="Methyltransf_25"/>
</dbReference>
<dbReference type="Gene3D" id="3.40.50.150">
    <property type="entry name" value="Vaccinia Virus protein VP39"/>
    <property type="match status" value="1"/>
</dbReference>
<name>A0A4P2PUL7_SORCE</name>
<accession>A0A4P2PUL7</accession>
<protein>
    <submittedName>
        <fullName evidence="5">SAM-dependent methyltransferase</fullName>
    </submittedName>
</protein>
<evidence type="ECO:0000256" key="3">
    <source>
        <dbReference type="ARBA" id="ARBA00022691"/>
    </source>
</evidence>
<gene>
    <name evidence="5" type="primary">smtA</name>
    <name evidence="5" type="ORF">SOCEGT47_009160</name>
</gene>
<dbReference type="GO" id="GO:0032259">
    <property type="term" value="P:methylation"/>
    <property type="evidence" value="ECO:0007669"/>
    <property type="project" value="UniProtKB-KW"/>
</dbReference>
<dbReference type="InterPro" id="IPR029063">
    <property type="entry name" value="SAM-dependent_MTases_sf"/>
</dbReference>
<keyword evidence="3" id="KW-0949">S-adenosyl-L-methionine</keyword>
<dbReference type="RefSeq" id="WP_129345623.1">
    <property type="nucleotide sequence ID" value="NZ_CP012670.1"/>
</dbReference>
<reference evidence="5 6" key="1">
    <citation type="submission" date="2015-09" db="EMBL/GenBank/DDBJ databases">
        <title>Sorangium comparison.</title>
        <authorList>
            <person name="Zaburannyi N."/>
            <person name="Bunk B."/>
            <person name="Overmann J."/>
            <person name="Mueller R."/>
        </authorList>
    </citation>
    <scope>NUCLEOTIDE SEQUENCE [LARGE SCALE GENOMIC DNA]</scope>
    <source>
        <strain evidence="5 6">So ceGT47</strain>
    </source>
</reference>
<dbReference type="PANTHER" id="PTHR43591">
    <property type="entry name" value="METHYLTRANSFERASE"/>
    <property type="match status" value="1"/>
</dbReference>
<dbReference type="CDD" id="cd02440">
    <property type="entry name" value="AdoMet_MTases"/>
    <property type="match status" value="1"/>
</dbReference>